<keyword evidence="5" id="KW-1185">Reference proteome</keyword>
<keyword evidence="2" id="KW-0813">Transport</keyword>
<evidence type="ECO:0000256" key="1">
    <source>
        <dbReference type="ARBA" id="ARBA00010050"/>
    </source>
</evidence>
<dbReference type="RefSeq" id="XP_001328614.1">
    <property type="nucleotide sequence ID" value="XM_001328579.1"/>
</dbReference>
<accession>A2DTB9</accession>
<dbReference type="InterPro" id="IPR011990">
    <property type="entry name" value="TPR-like_helical_dom_sf"/>
</dbReference>
<evidence type="ECO:0000313" key="4">
    <source>
        <dbReference type="EMBL" id="EAY16391.1"/>
    </source>
</evidence>
<dbReference type="InterPro" id="IPR000744">
    <property type="entry name" value="NSF_attach"/>
</dbReference>
<dbReference type="Pfam" id="PF14938">
    <property type="entry name" value="SNAP"/>
    <property type="match status" value="1"/>
</dbReference>
<dbReference type="GO" id="GO:0035494">
    <property type="term" value="P:SNARE complex disassembly"/>
    <property type="evidence" value="ECO:0000318"/>
    <property type="project" value="GO_Central"/>
</dbReference>
<dbReference type="GO" id="GO:0005483">
    <property type="term" value="F:soluble NSF attachment protein activity"/>
    <property type="evidence" value="ECO:0000318"/>
    <property type="project" value="GO_Central"/>
</dbReference>
<protein>
    <recommendedName>
        <fullName evidence="6">Alpha-soluble NSF attachment protein</fullName>
    </recommendedName>
</protein>
<reference evidence="4" key="1">
    <citation type="submission" date="2006-10" db="EMBL/GenBank/DDBJ databases">
        <authorList>
            <person name="Amadeo P."/>
            <person name="Zhao Q."/>
            <person name="Wortman J."/>
            <person name="Fraser-Liggett C."/>
            <person name="Carlton J."/>
        </authorList>
    </citation>
    <scope>NUCLEOTIDE SEQUENCE</scope>
    <source>
        <strain evidence="4">G3</strain>
    </source>
</reference>
<dbReference type="KEGG" id="tva:4774400"/>
<dbReference type="Proteomes" id="UP000001542">
    <property type="component" value="Unassembled WGS sequence"/>
</dbReference>
<gene>
    <name evidence="4" type="ORF">TVAG_360000</name>
</gene>
<name>A2DTB9_TRIV3</name>
<dbReference type="FunFam" id="1.25.40.10:FF:002199">
    <property type="entry name" value="Uncharacterized protein"/>
    <property type="match status" value="1"/>
</dbReference>
<dbReference type="OrthoDB" id="9984275at2759"/>
<dbReference type="GO" id="GO:0019905">
    <property type="term" value="F:syntaxin binding"/>
    <property type="evidence" value="ECO:0000318"/>
    <property type="project" value="GO_Central"/>
</dbReference>
<dbReference type="AlphaFoldDB" id="A2DTB9"/>
<dbReference type="Gene3D" id="1.25.40.10">
    <property type="entry name" value="Tetratricopeptide repeat domain"/>
    <property type="match status" value="1"/>
</dbReference>
<dbReference type="PANTHER" id="PTHR13768:SF8">
    <property type="entry name" value="ALPHA-SOLUBLE NSF ATTACHMENT PROTEIN"/>
    <property type="match status" value="1"/>
</dbReference>
<dbReference type="SUPFAM" id="SSF48452">
    <property type="entry name" value="TPR-like"/>
    <property type="match status" value="1"/>
</dbReference>
<dbReference type="STRING" id="5722.A2DTB9"/>
<evidence type="ECO:0000313" key="5">
    <source>
        <dbReference type="Proteomes" id="UP000001542"/>
    </source>
</evidence>
<evidence type="ECO:0000256" key="3">
    <source>
        <dbReference type="ARBA" id="ARBA00022927"/>
    </source>
</evidence>
<dbReference type="GO" id="GO:0031201">
    <property type="term" value="C:SNARE complex"/>
    <property type="evidence" value="ECO:0000318"/>
    <property type="project" value="GO_Central"/>
</dbReference>
<keyword evidence="3" id="KW-0653">Protein transport</keyword>
<dbReference type="InParanoid" id="A2DTB9"/>
<proteinExistence type="inferred from homology"/>
<evidence type="ECO:0000256" key="2">
    <source>
        <dbReference type="ARBA" id="ARBA00022448"/>
    </source>
</evidence>
<dbReference type="GO" id="GO:0006886">
    <property type="term" value="P:intracellular protein transport"/>
    <property type="evidence" value="ECO:0000318"/>
    <property type="project" value="GO_Central"/>
</dbReference>
<comment type="similarity">
    <text evidence="1">Belongs to the SNAP family.</text>
</comment>
<reference evidence="4" key="2">
    <citation type="journal article" date="2007" name="Science">
        <title>Draft genome sequence of the sexually transmitted pathogen Trichomonas vaginalis.</title>
        <authorList>
            <person name="Carlton J.M."/>
            <person name="Hirt R.P."/>
            <person name="Silva J.C."/>
            <person name="Delcher A.L."/>
            <person name="Schatz M."/>
            <person name="Zhao Q."/>
            <person name="Wortman J.R."/>
            <person name="Bidwell S.L."/>
            <person name="Alsmark U.C.M."/>
            <person name="Besteiro S."/>
            <person name="Sicheritz-Ponten T."/>
            <person name="Noel C.J."/>
            <person name="Dacks J.B."/>
            <person name="Foster P.G."/>
            <person name="Simillion C."/>
            <person name="Van de Peer Y."/>
            <person name="Miranda-Saavedra D."/>
            <person name="Barton G.J."/>
            <person name="Westrop G.D."/>
            <person name="Mueller S."/>
            <person name="Dessi D."/>
            <person name="Fiori P.L."/>
            <person name="Ren Q."/>
            <person name="Paulsen I."/>
            <person name="Zhang H."/>
            <person name="Bastida-Corcuera F.D."/>
            <person name="Simoes-Barbosa A."/>
            <person name="Brown M.T."/>
            <person name="Hayes R.D."/>
            <person name="Mukherjee M."/>
            <person name="Okumura C.Y."/>
            <person name="Schneider R."/>
            <person name="Smith A.J."/>
            <person name="Vanacova S."/>
            <person name="Villalvazo M."/>
            <person name="Haas B.J."/>
            <person name="Pertea M."/>
            <person name="Feldblyum T.V."/>
            <person name="Utterback T.R."/>
            <person name="Shu C.L."/>
            <person name="Osoegawa K."/>
            <person name="de Jong P.J."/>
            <person name="Hrdy I."/>
            <person name="Horvathova L."/>
            <person name="Zubacova Z."/>
            <person name="Dolezal P."/>
            <person name="Malik S.B."/>
            <person name="Logsdon J.M. Jr."/>
            <person name="Henze K."/>
            <person name="Gupta A."/>
            <person name="Wang C.C."/>
            <person name="Dunne R.L."/>
            <person name="Upcroft J.A."/>
            <person name="Upcroft P."/>
            <person name="White O."/>
            <person name="Salzberg S.L."/>
            <person name="Tang P."/>
            <person name="Chiu C.-H."/>
            <person name="Lee Y.-S."/>
            <person name="Embley T.M."/>
            <person name="Coombs G.H."/>
            <person name="Mottram J.C."/>
            <person name="Tachezy J."/>
            <person name="Fraser-Liggett C.M."/>
            <person name="Johnson P.J."/>
        </authorList>
    </citation>
    <scope>NUCLEOTIDE SEQUENCE [LARGE SCALE GENOMIC DNA]</scope>
    <source>
        <strain evidence="4">G3</strain>
    </source>
</reference>
<organism evidence="4 5">
    <name type="scientific">Trichomonas vaginalis (strain ATCC PRA-98 / G3)</name>
    <dbReference type="NCBI Taxonomy" id="412133"/>
    <lineage>
        <taxon>Eukaryota</taxon>
        <taxon>Metamonada</taxon>
        <taxon>Parabasalia</taxon>
        <taxon>Trichomonadida</taxon>
        <taxon>Trichomonadidae</taxon>
        <taxon>Trichomonas</taxon>
    </lineage>
</organism>
<dbReference type="EMBL" id="DS113243">
    <property type="protein sequence ID" value="EAY16391.1"/>
    <property type="molecule type" value="Genomic_DNA"/>
</dbReference>
<sequence>MKRSPHDIFNEAETKMNQLTLEGKTRFFLALDLYKQAGLGFKNAHNFQRAGDAYRRAVDCSFHLNNQNEAAANAAEAARLYLKSPATQKKAEEALNVAVKFLCNNDNFMESGKLLTEFAQTYENSRKYDQAVNALKWASKIYYENNLEFDSTRVDRQIGQILVSQQKWAEAGTHYTEFALKLSKGGTTIEPCDLAGKAVMCTLLATGPLQGRELVGKFNTNVSGWTTSNDYKLVNDVIDATISHLESKIQKAVQDYRNEKQNDKIMADILIRSVDILKTKHV</sequence>
<dbReference type="VEuPathDB" id="TrichDB:TVAG_360000"/>
<evidence type="ECO:0008006" key="6">
    <source>
        <dbReference type="Google" id="ProtNLM"/>
    </source>
</evidence>
<dbReference type="SMR" id="A2DTB9"/>
<dbReference type="PANTHER" id="PTHR13768">
    <property type="entry name" value="SOLUBLE NSF ATTACHMENT PROTEIN SNAP"/>
    <property type="match status" value="1"/>
</dbReference>
<dbReference type="VEuPathDB" id="TrichDB:TVAGG3_0967970"/>